<sequence length="783" mass="85808">MSDKGIGASVPRKEDTRHLHGRGQFVSDLRFHGLRDVAFVRSPVAHGWLRSVDIPEELRGNVFLASDFPDVLPLRAVPEVAGFRPSVFPGLATDKVRFVGQPIAMCVGSSRAEAEDIAQMVFPEIDEMPAACDTLKALEPDAPRIHDDWDENVFIRKSVEAGDIDIARKNASVVIERTYRMNRQAGVPLEGRAILAHWDHRLDELAVYNSSQFPHQIRAGMAQFLQIEERQLHVIAPDVGGGFGVKNILYPEELMVAALARKLRQPVRWIEDRREHFLASIHCREHVHKIKAYADDKGRILGLDAEVYVDAGAYSHWPNSPFMETGMAAKNIPGPYRVENYRCHTLTVCTNKSPIGPYRGVARPAACFTIERTIDEIARAVGREPHEVRMENMVRPAEMPYRSVTNLLYDNGDYAKSVQMAADLIDFDSVRARQKSPEPDGRLIGVGFATYTEQTAHGCGEWVTRGTPVIPGFESATARLMTDGTLMLLVGIQSHGQGLETTLAQVAHHELSLDPDRISVRHGDSTLSPFGMGTFASRSMVMAGGAVAKSCRLLRTKMADIAAHLLQCEPAQVEFRNGAACGPQGEVSFQELGRIAHLRQDGLPLSTDPTLEATTTYQPGIDTGVFCYSTQVAVVAVDPDTGYVEILDYGVVEDCGTIVNPRIVDGQIQGGVAQGIGTALYEEIPYDDFGQPLATTFADYLMPGATEVPMIKIAHMMTPAEHTEYGMKGMGEGGAISPPAAIANAIRDALAPIGAQLNETPMTPRRVHEAVRHARMMQQEAAQ</sequence>
<keyword evidence="5" id="KW-1185">Reference proteome</keyword>
<dbReference type="SUPFAM" id="SSF56003">
    <property type="entry name" value="Molybdenum cofactor-binding domain"/>
    <property type="match status" value="1"/>
</dbReference>
<dbReference type="Pfam" id="PF20256">
    <property type="entry name" value="MoCoBD_2"/>
    <property type="match status" value="1"/>
</dbReference>
<protein>
    <submittedName>
        <fullName evidence="4">Xanthine dehydrogenase family protein molybdopterin-binding subunit</fullName>
    </submittedName>
</protein>
<evidence type="ECO:0000313" key="4">
    <source>
        <dbReference type="EMBL" id="MFC4350257.1"/>
    </source>
</evidence>
<dbReference type="Pfam" id="PF02738">
    <property type="entry name" value="MoCoBD_1"/>
    <property type="match status" value="1"/>
</dbReference>
<comment type="caution">
    <text evidence="4">The sequence shown here is derived from an EMBL/GenBank/DDBJ whole genome shotgun (WGS) entry which is preliminary data.</text>
</comment>
<dbReference type="InterPro" id="IPR016208">
    <property type="entry name" value="Ald_Oxase/xanthine_DH-like"/>
</dbReference>
<reference evidence="5" key="1">
    <citation type="journal article" date="2019" name="Int. J. Syst. Evol. Microbiol.">
        <title>The Global Catalogue of Microorganisms (GCM) 10K type strain sequencing project: providing services to taxonomists for standard genome sequencing and annotation.</title>
        <authorList>
            <consortium name="The Broad Institute Genomics Platform"/>
            <consortium name="The Broad Institute Genome Sequencing Center for Infectious Disease"/>
            <person name="Wu L."/>
            <person name="Ma J."/>
        </authorList>
    </citation>
    <scope>NUCLEOTIDE SEQUENCE [LARGE SCALE GENOMIC DNA]</scope>
    <source>
        <strain evidence="5">CECT 8472</strain>
    </source>
</reference>
<name>A0ABV8UG53_9PROT</name>
<dbReference type="RefSeq" id="WP_382420522.1">
    <property type="nucleotide sequence ID" value="NZ_JBHSCW010000001.1"/>
</dbReference>
<keyword evidence="1" id="KW-0500">Molybdenum</keyword>
<organism evidence="4 5">
    <name type="scientific">Fodinicurvata halophila</name>
    <dbReference type="NCBI Taxonomy" id="1419723"/>
    <lineage>
        <taxon>Bacteria</taxon>
        <taxon>Pseudomonadati</taxon>
        <taxon>Pseudomonadota</taxon>
        <taxon>Alphaproteobacteria</taxon>
        <taxon>Rhodospirillales</taxon>
        <taxon>Rhodovibrionaceae</taxon>
        <taxon>Fodinicurvata</taxon>
    </lineage>
</organism>
<dbReference type="PANTHER" id="PTHR11908">
    <property type="entry name" value="XANTHINE DEHYDROGENASE"/>
    <property type="match status" value="1"/>
</dbReference>
<dbReference type="InterPro" id="IPR000674">
    <property type="entry name" value="Ald_Oxase/Xan_DH_a/b"/>
</dbReference>
<dbReference type="Gene3D" id="3.90.1170.50">
    <property type="entry name" value="Aldehyde oxidase/xanthine dehydrogenase, a/b hammerhead"/>
    <property type="match status" value="1"/>
</dbReference>
<dbReference type="SMART" id="SM01008">
    <property type="entry name" value="Ald_Xan_dh_C"/>
    <property type="match status" value="1"/>
</dbReference>
<dbReference type="Gene3D" id="3.30.365.10">
    <property type="entry name" value="Aldehyde oxidase/xanthine dehydrogenase, molybdopterin binding domain"/>
    <property type="match status" value="4"/>
</dbReference>
<gene>
    <name evidence="4" type="ORF">ACFOW6_01745</name>
</gene>
<dbReference type="Pfam" id="PF01315">
    <property type="entry name" value="Ald_Xan_dh_C"/>
    <property type="match status" value="1"/>
</dbReference>
<proteinExistence type="predicted"/>
<evidence type="ECO:0000313" key="5">
    <source>
        <dbReference type="Proteomes" id="UP001595799"/>
    </source>
</evidence>
<dbReference type="InterPro" id="IPR008274">
    <property type="entry name" value="AldOxase/xan_DH_MoCoBD1"/>
</dbReference>
<dbReference type="Proteomes" id="UP001595799">
    <property type="component" value="Unassembled WGS sequence"/>
</dbReference>
<evidence type="ECO:0000256" key="1">
    <source>
        <dbReference type="ARBA" id="ARBA00022505"/>
    </source>
</evidence>
<feature type="domain" description="Aldehyde oxidase/xanthine dehydrogenase a/b hammerhead" evidence="3">
    <location>
        <begin position="20"/>
        <end position="129"/>
    </location>
</feature>
<dbReference type="SUPFAM" id="SSF54665">
    <property type="entry name" value="CO dehydrogenase molybdoprotein N-domain-like"/>
    <property type="match status" value="1"/>
</dbReference>
<dbReference type="InterPro" id="IPR046867">
    <property type="entry name" value="AldOxase/xan_DH_MoCoBD2"/>
</dbReference>
<dbReference type="InterPro" id="IPR037165">
    <property type="entry name" value="AldOxase/xan_DH_Mopterin-bd_sf"/>
</dbReference>
<dbReference type="EMBL" id="JBHSCW010000001">
    <property type="protein sequence ID" value="MFC4350257.1"/>
    <property type="molecule type" value="Genomic_DNA"/>
</dbReference>
<keyword evidence="2" id="KW-0560">Oxidoreductase</keyword>
<evidence type="ECO:0000256" key="2">
    <source>
        <dbReference type="ARBA" id="ARBA00023002"/>
    </source>
</evidence>
<dbReference type="InterPro" id="IPR036856">
    <property type="entry name" value="Ald_Oxase/Xan_DH_a/b_sf"/>
</dbReference>
<evidence type="ECO:0000259" key="3">
    <source>
        <dbReference type="SMART" id="SM01008"/>
    </source>
</evidence>
<accession>A0ABV8UG53</accession>
<dbReference type="PANTHER" id="PTHR11908:SF132">
    <property type="entry name" value="ALDEHYDE OXIDASE 1-RELATED"/>
    <property type="match status" value="1"/>
</dbReference>